<dbReference type="InParanoid" id="A0A067RRL0"/>
<dbReference type="Pfam" id="PF07985">
    <property type="entry name" value="SRR1"/>
    <property type="match status" value="1"/>
</dbReference>
<feature type="domain" description="SRR1-like" evidence="2">
    <location>
        <begin position="107"/>
        <end position="267"/>
    </location>
</feature>
<dbReference type="FunCoup" id="A0A067RRL0">
    <property type="interactions" value="658"/>
</dbReference>
<dbReference type="PANTHER" id="PTHR28626:SF3">
    <property type="entry name" value="SRR1-LIKE PROTEIN"/>
    <property type="match status" value="1"/>
</dbReference>
<dbReference type="Proteomes" id="UP000027135">
    <property type="component" value="Unassembled WGS sequence"/>
</dbReference>
<evidence type="ECO:0000259" key="2">
    <source>
        <dbReference type="Pfam" id="PF07985"/>
    </source>
</evidence>
<evidence type="ECO:0000256" key="1">
    <source>
        <dbReference type="ARBA" id="ARBA00009856"/>
    </source>
</evidence>
<dbReference type="AlphaFoldDB" id="A0A067RRL0"/>
<dbReference type="InterPro" id="IPR040044">
    <property type="entry name" value="SRR1L"/>
</dbReference>
<dbReference type="OrthoDB" id="551431at2759"/>
<gene>
    <name evidence="3" type="ORF">L798_15582</name>
</gene>
<sequence>MCCEHHKVENHWPTHSDKHGAVNLGLLCLVEGMPNDGFSYVKTKKRRTRNFETNKKTLVTAGSDSGEGKFNNEAAIRRILLAKKEVETSDFYSSVLRKLNEGLNQLDFLDVKEIVCYGLGHFVECVGARYQFGLLLSLKDHFSSHVSIFDPIFYNSEINILRELGFEVITVNEEGKRRASPDAVTLIYLPHCPKQLTNNFLWSNWGPELRNCIIFSNSFSRIIESQPKRILKANAEYILNISPYTEELGVDNSFRYKDIFNDIAIHIFPQKKLNSVSQVFWNLCDEPEYSADETEFITNKFISALKVEN</sequence>
<accession>A0A067RRL0</accession>
<dbReference type="STRING" id="136037.A0A067RRL0"/>
<evidence type="ECO:0000313" key="4">
    <source>
        <dbReference type="Proteomes" id="UP000027135"/>
    </source>
</evidence>
<dbReference type="EMBL" id="KK852468">
    <property type="protein sequence ID" value="KDR23275.1"/>
    <property type="molecule type" value="Genomic_DNA"/>
</dbReference>
<dbReference type="eggNOG" id="KOG3131">
    <property type="taxonomic scope" value="Eukaryota"/>
</dbReference>
<proteinExistence type="inferred from homology"/>
<comment type="similarity">
    <text evidence="1">Belongs to the SRR1 family.</text>
</comment>
<keyword evidence="4" id="KW-1185">Reference proteome</keyword>
<evidence type="ECO:0000313" key="3">
    <source>
        <dbReference type="EMBL" id="KDR23275.1"/>
    </source>
</evidence>
<reference evidence="3 4" key="1">
    <citation type="journal article" date="2014" name="Nat. Commun.">
        <title>Molecular traces of alternative social organization in a termite genome.</title>
        <authorList>
            <person name="Terrapon N."/>
            <person name="Li C."/>
            <person name="Robertson H.M."/>
            <person name="Ji L."/>
            <person name="Meng X."/>
            <person name="Booth W."/>
            <person name="Chen Z."/>
            <person name="Childers C.P."/>
            <person name="Glastad K.M."/>
            <person name="Gokhale K."/>
            <person name="Gowin J."/>
            <person name="Gronenberg W."/>
            <person name="Hermansen R.A."/>
            <person name="Hu H."/>
            <person name="Hunt B.G."/>
            <person name="Huylmans A.K."/>
            <person name="Khalil S.M."/>
            <person name="Mitchell R.D."/>
            <person name="Munoz-Torres M.C."/>
            <person name="Mustard J.A."/>
            <person name="Pan H."/>
            <person name="Reese J.T."/>
            <person name="Scharf M.E."/>
            <person name="Sun F."/>
            <person name="Vogel H."/>
            <person name="Xiao J."/>
            <person name="Yang W."/>
            <person name="Yang Z."/>
            <person name="Yang Z."/>
            <person name="Zhou J."/>
            <person name="Zhu J."/>
            <person name="Brent C.S."/>
            <person name="Elsik C.G."/>
            <person name="Goodisman M.A."/>
            <person name="Liberles D.A."/>
            <person name="Roe R.M."/>
            <person name="Vargo E.L."/>
            <person name="Vilcinskas A."/>
            <person name="Wang J."/>
            <person name="Bornberg-Bauer E."/>
            <person name="Korb J."/>
            <person name="Zhang G."/>
            <person name="Liebig J."/>
        </authorList>
    </citation>
    <scope>NUCLEOTIDE SEQUENCE [LARGE SCALE GENOMIC DNA]</scope>
    <source>
        <tissue evidence="3">Whole organism</tissue>
    </source>
</reference>
<dbReference type="InterPro" id="IPR012942">
    <property type="entry name" value="SRR1-like"/>
</dbReference>
<dbReference type="GO" id="GO:0005737">
    <property type="term" value="C:cytoplasm"/>
    <property type="evidence" value="ECO:0007669"/>
    <property type="project" value="TreeGrafter"/>
</dbReference>
<name>A0A067RRL0_ZOONE</name>
<dbReference type="GO" id="GO:0005634">
    <property type="term" value="C:nucleus"/>
    <property type="evidence" value="ECO:0007669"/>
    <property type="project" value="TreeGrafter"/>
</dbReference>
<organism evidence="3 4">
    <name type="scientific">Zootermopsis nevadensis</name>
    <name type="common">Dampwood termite</name>
    <dbReference type="NCBI Taxonomy" id="136037"/>
    <lineage>
        <taxon>Eukaryota</taxon>
        <taxon>Metazoa</taxon>
        <taxon>Ecdysozoa</taxon>
        <taxon>Arthropoda</taxon>
        <taxon>Hexapoda</taxon>
        <taxon>Insecta</taxon>
        <taxon>Pterygota</taxon>
        <taxon>Neoptera</taxon>
        <taxon>Polyneoptera</taxon>
        <taxon>Dictyoptera</taxon>
        <taxon>Blattodea</taxon>
        <taxon>Blattoidea</taxon>
        <taxon>Termitoidae</taxon>
        <taxon>Termopsidae</taxon>
        <taxon>Zootermopsis</taxon>
    </lineage>
</organism>
<dbReference type="PANTHER" id="PTHR28626">
    <property type="entry name" value="SRR1-LIKE PROTEIN"/>
    <property type="match status" value="1"/>
</dbReference>
<dbReference type="OMA" id="NDIAIHI"/>
<protein>
    <submittedName>
        <fullName evidence="3">SRR1-like protein</fullName>
    </submittedName>
</protein>